<feature type="compositionally biased region" description="Basic and acidic residues" evidence="1">
    <location>
        <begin position="458"/>
        <end position="470"/>
    </location>
</feature>
<accession>A0A6J4SF53</accession>
<feature type="compositionally biased region" description="Basic and acidic residues" evidence="1">
    <location>
        <begin position="198"/>
        <end position="210"/>
    </location>
</feature>
<feature type="compositionally biased region" description="Basic residues" evidence="1">
    <location>
        <begin position="143"/>
        <end position="158"/>
    </location>
</feature>
<feature type="compositionally biased region" description="Basic residues" evidence="1">
    <location>
        <begin position="125"/>
        <end position="135"/>
    </location>
</feature>
<name>A0A6J4SF53_9ACTN</name>
<feature type="compositionally biased region" description="Low complexity" evidence="1">
    <location>
        <begin position="243"/>
        <end position="260"/>
    </location>
</feature>
<feature type="compositionally biased region" description="Low complexity" evidence="1">
    <location>
        <begin position="362"/>
        <end position="371"/>
    </location>
</feature>
<evidence type="ECO:0000256" key="1">
    <source>
        <dbReference type="SAM" id="MobiDB-lite"/>
    </source>
</evidence>
<feature type="compositionally biased region" description="Basic residues" evidence="1">
    <location>
        <begin position="167"/>
        <end position="178"/>
    </location>
</feature>
<feature type="compositionally biased region" description="Basic residues" evidence="1">
    <location>
        <begin position="63"/>
        <end position="80"/>
    </location>
</feature>
<proteinExistence type="predicted"/>
<feature type="compositionally biased region" description="Basic and acidic residues" evidence="1">
    <location>
        <begin position="1"/>
        <end position="27"/>
    </location>
</feature>
<feature type="region of interest" description="Disordered" evidence="1">
    <location>
        <begin position="1"/>
        <end position="470"/>
    </location>
</feature>
<feature type="compositionally biased region" description="Low complexity" evidence="1">
    <location>
        <begin position="268"/>
        <end position="279"/>
    </location>
</feature>
<evidence type="ECO:0000313" key="2">
    <source>
        <dbReference type="EMBL" id="CAA9490183.1"/>
    </source>
</evidence>
<feature type="compositionally biased region" description="Basic and acidic residues" evidence="1">
    <location>
        <begin position="48"/>
        <end position="57"/>
    </location>
</feature>
<feature type="non-terminal residue" evidence="2">
    <location>
        <position position="470"/>
    </location>
</feature>
<feature type="compositionally biased region" description="Basic and acidic residues" evidence="1">
    <location>
        <begin position="103"/>
        <end position="119"/>
    </location>
</feature>
<gene>
    <name evidence="2" type="ORF">AVDCRST_MAG30-1319</name>
</gene>
<feature type="compositionally biased region" description="Basic residues" evidence="1">
    <location>
        <begin position="280"/>
        <end position="289"/>
    </location>
</feature>
<feature type="compositionally biased region" description="Basic and acidic residues" evidence="1">
    <location>
        <begin position="439"/>
        <end position="451"/>
    </location>
</feature>
<feature type="non-terminal residue" evidence="2">
    <location>
        <position position="1"/>
    </location>
</feature>
<dbReference type="AlphaFoldDB" id="A0A6J4SF53"/>
<organism evidence="2">
    <name type="scientific">uncultured Solirubrobacteraceae bacterium</name>
    <dbReference type="NCBI Taxonomy" id="1162706"/>
    <lineage>
        <taxon>Bacteria</taxon>
        <taxon>Bacillati</taxon>
        <taxon>Actinomycetota</taxon>
        <taxon>Thermoleophilia</taxon>
        <taxon>Solirubrobacterales</taxon>
        <taxon>Solirubrobacteraceae</taxon>
        <taxon>environmental samples</taxon>
    </lineage>
</organism>
<sequence length="470" mass="52533">EVLEPRRDRRQPGAHRRRDDARGDRRGLPLLQRQPGPAVRADLPAQGRRAERREPRAGQRGPPGRRPHRHGRAHRAAPPRHRGELRAAHAQARRVGAPAPTRLVDRDPPALRPRPEVHRGQPRPLARRLRRRGPRAARGLPARARRVRRVHQHLRRPHPPGDAAQPRRVRHRPGRSRRVAQPGDRRVRAAPAQHRARRPEPLLARDEPARPRAGARGGGERGRPRRPGAGGPLHGPRADLPRALRGAARAAGVDQRGPPGARHRHPRAAGPAPVPAQHRGLLRRPRPGRRGAAPGRARPRRRLPRGHPGARALRRAQPPPRARLHDARGLRDGPARPARRPPAHGHHGLPAPDARLRRARADAVQLRRAAVPQRRLAPLPGRCPGPLAALHHRRGARRAEQRGRPRVGAGQRHDRRQPPPLEPVPEHRRARPAQGVRGRQRDLRLRQDGRRQRPGHPARVDRGHDGGRAL</sequence>
<reference evidence="2" key="1">
    <citation type="submission" date="2020-02" db="EMBL/GenBank/DDBJ databases">
        <authorList>
            <person name="Meier V. D."/>
        </authorList>
    </citation>
    <scope>NUCLEOTIDE SEQUENCE</scope>
    <source>
        <strain evidence="2">AVDCRST_MAG30</strain>
    </source>
</reference>
<protein>
    <submittedName>
        <fullName evidence="2">Uncharacterized protein</fullName>
    </submittedName>
</protein>
<feature type="compositionally biased region" description="Basic residues" evidence="1">
    <location>
        <begin position="337"/>
        <end position="347"/>
    </location>
</feature>
<feature type="compositionally biased region" description="Basic and acidic residues" evidence="1">
    <location>
        <begin position="323"/>
        <end position="334"/>
    </location>
</feature>
<dbReference type="EMBL" id="CADCVS010000192">
    <property type="protein sequence ID" value="CAA9490183.1"/>
    <property type="molecule type" value="Genomic_DNA"/>
</dbReference>